<evidence type="ECO:0008006" key="3">
    <source>
        <dbReference type="Google" id="ProtNLM"/>
    </source>
</evidence>
<keyword evidence="1" id="KW-1133">Transmembrane helix</keyword>
<reference evidence="2" key="1">
    <citation type="submission" date="2023-03" db="EMBL/GenBank/DDBJ databases">
        <title>Edaphobacter sp.</title>
        <authorList>
            <person name="Huber K.J."/>
            <person name="Papendorf J."/>
            <person name="Pilke C."/>
            <person name="Bunk B."/>
            <person name="Sproeer C."/>
            <person name="Pester M."/>
        </authorList>
    </citation>
    <scope>NUCLEOTIDE SEQUENCE</scope>
    <source>
        <strain evidence="2">DSM 109920</strain>
    </source>
</reference>
<keyword evidence="1" id="KW-0812">Transmembrane</keyword>
<proteinExistence type="predicted"/>
<dbReference type="AlphaFoldDB" id="A0AAU7D8U9"/>
<sequence length="155" mass="17339">MNRSGCECEREVVDALRTGLWTAELKAHVESCVPCRETRRVAESLLHYAVSLRGEQVPTAADEIWRQAQMERQAMILKRATRPLIFMRLLSLGCVVAFAAWLLHGLSRFDYREILHGWALGDILPGVAIAVLCIAAGAFYMLHEGKQQGVFDVVS</sequence>
<organism evidence="2">
    <name type="scientific">Edaphobacter paludis</name>
    <dbReference type="NCBI Taxonomy" id="3035702"/>
    <lineage>
        <taxon>Bacteria</taxon>
        <taxon>Pseudomonadati</taxon>
        <taxon>Acidobacteriota</taxon>
        <taxon>Terriglobia</taxon>
        <taxon>Terriglobales</taxon>
        <taxon>Acidobacteriaceae</taxon>
        <taxon>Edaphobacter</taxon>
    </lineage>
</organism>
<feature type="transmembrane region" description="Helical" evidence="1">
    <location>
        <begin position="85"/>
        <end position="103"/>
    </location>
</feature>
<feature type="transmembrane region" description="Helical" evidence="1">
    <location>
        <begin position="123"/>
        <end position="142"/>
    </location>
</feature>
<evidence type="ECO:0000256" key="1">
    <source>
        <dbReference type="SAM" id="Phobius"/>
    </source>
</evidence>
<name>A0AAU7D8U9_9BACT</name>
<accession>A0AAU7D8U9</accession>
<dbReference type="EMBL" id="CP121195">
    <property type="protein sequence ID" value="XBH13520.1"/>
    <property type="molecule type" value="Genomic_DNA"/>
</dbReference>
<keyword evidence="1" id="KW-0472">Membrane</keyword>
<evidence type="ECO:0000313" key="2">
    <source>
        <dbReference type="EMBL" id="XBH13520.1"/>
    </source>
</evidence>
<protein>
    <recommendedName>
        <fullName evidence="3">Zinc-finger domain-containing protein</fullName>
    </recommendedName>
</protein>
<dbReference type="RefSeq" id="WP_348269814.1">
    <property type="nucleotide sequence ID" value="NZ_CP121195.1"/>
</dbReference>
<gene>
    <name evidence="2" type="ORF">P8936_17830</name>
</gene>